<dbReference type="InterPro" id="IPR012903">
    <property type="entry name" value="Nif11"/>
</dbReference>
<dbReference type="EMBL" id="KF540241">
    <property type="protein sequence ID" value="AIF26647.1"/>
    <property type="molecule type" value="Genomic_DNA"/>
</dbReference>
<evidence type="ECO:0000313" key="2">
    <source>
        <dbReference type="EMBL" id="AIF26647.1"/>
    </source>
</evidence>
<dbReference type="AlphaFoldDB" id="A0A0H3UAK3"/>
<accession>A0A0H3UAK3</accession>
<protein>
    <recommendedName>
        <fullName evidence="1">Nif11 domain-containing protein</fullName>
    </recommendedName>
</protein>
<name>A0A0H3UAK3_9BACT</name>
<organism evidence="2">
    <name type="scientific">uncultured bacterium fosmid pJB77G10</name>
    <dbReference type="NCBI Taxonomy" id="1478069"/>
    <lineage>
        <taxon>Bacteria</taxon>
        <taxon>environmental samples</taxon>
    </lineage>
</organism>
<dbReference type="InterPro" id="IPR022516">
    <property type="entry name" value="CHP03798_Ocin"/>
</dbReference>
<reference evidence="2" key="1">
    <citation type="submission" date="2013-08" db="EMBL/GenBank/DDBJ databases">
        <title>Comparison of modified E. coli strains.</title>
        <authorList>
            <person name="Juergensen J."/>
            <person name="Bonge A."/>
            <person name="Streit W.R."/>
        </authorList>
    </citation>
    <scope>NUCLEOTIDE SEQUENCE</scope>
</reference>
<sequence length="151" mass="17328">MDNIKELFDKAKDCETAEELVALAKENGYELDLEDAEAYYQEISEGELADEELDNVAGGQDGCVGDRKAYRYKTWSRKEDVEFLFQPGDHVEAYPPFLGEHTAGCKVVSMYANGIRQNEWRDEYWLEKDPGCSTLFAKGYYTRDRIQVQGK</sequence>
<evidence type="ECO:0000259" key="1">
    <source>
        <dbReference type="Pfam" id="PF07862"/>
    </source>
</evidence>
<dbReference type="Pfam" id="PF07862">
    <property type="entry name" value="Nif11"/>
    <property type="match status" value="1"/>
</dbReference>
<feature type="domain" description="Nif11" evidence="1">
    <location>
        <begin position="6"/>
        <end position="35"/>
    </location>
</feature>
<proteinExistence type="predicted"/>
<dbReference type="NCBIfam" id="TIGR03798">
    <property type="entry name" value="leader_Nif11"/>
    <property type="match status" value="1"/>
</dbReference>